<dbReference type="OrthoDB" id="5962at2759"/>
<dbReference type="EMBL" id="JAEHOE010000049">
    <property type="protein sequence ID" value="KAG2491844.1"/>
    <property type="molecule type" value="Genomic_DNA"/>
</dbReference>
<dbReference type="AlphaFoldDB" id="A0A836BY37"/>
<reference evidence="3" key="1">
    <citation type="journal article" date="2020" name="bioRxiv">
        <title>Comparative genomics of Chlamydomonas.</title>
        <authorList>
            <person name="Craig R.J."/>
            <person name="Hasan A.R."/>
            <person name="Ness R.W."/>
            <person name="Keightley P.D."/>
        </authorList>
    </citation>
    <scope>NUCLEOTIDE SEQUENCE</scope>
    <source>
        <strain evidence="3">CCAP 11/70</strain>
    </source>
</reference>
<dbReference type="Proteomes" id="UP000612055">
    <property type="component" value="Unassembled WGS sequence"/>
</dbReference>
<dbReference type="InterPro" id="IPR009829">
    <property type="entry name" value="SKA1"/>
</dbReference>
<evidence type="ECO:0000256" key="1">
    <source>
        <dbReference type="ARBA" id="ARBA00006836"/>
    </source>
</evidence>
<comment type="caution">
    <text evidence="3">The sequence shown here is derived from an EMBL/GenBank/DDBJ whole genome shotgun (WGS) entry which is preliminary data.</text>
</comment>
<feature type="region of interest" description="Disordered" evidence="2">
    <location>
        <begin position="127"/>
        <end position="148"/>
    </location>
</feature>
<keyword evidence="4" id="KW-1185">Reference proteome</keyword>
<dbReference type="GO" id="GO:0051301">
    <property type="term" value="P:cell division"/>
    <property type="evidence" value="ECO:0007669"/>
    <property type="project" value="InterPro"/>
</dbReference>
<proteinExistence type="inferred from homology"/>
<dbReference type="GO" id="GO:0000278">
    <property type="term" value="P:mitotic cell cycle"/>
    <property type="evidence" value="ECO:0007669"/>
    <property type="project" value="TreeGrafter"/>
</dbReference>
<gene>
    <name evidence="3" type="ORF">HYH03_009800</name>
</gene>
<dbReference type="Pfam" id="PF07160">
    <property type="entry name" value="SKA1"/>
    <property type="match status" value="1"/>
</dbReference>
<sequence>MSNSFAELGDALTERVSELKRLTLLRLEDGAKDLFTKDLSGLEASVRALEAHVATLKSCIQTELSAMPKVEALIEASRIQSEHLSAIASNLPQRLPSRAPAGAGPGLAAGSSVAGAIGPGRGLCGGGGQAAGAGPGGGAEEAARRKREAPRWYVTREEFDGLQAYMRGRLQADKLNAAVEELAGHAAANQRLVAGAKAGGGKVAPADRKRATELYHSVATKDGIKGHFWFLESDLREGVAIKPDKTGKSMLTILRHLGRIQEVRCNIDGASTTVYVLQEGSCR</sequence>
<dbReference type="PANTHER" id="PTHR28573">
    <property type="entry name" value="SPINDLE AND KINETOCHORE-ASSOCIATED PROTEIN 1"/>
    <property type="match status" value="1"/>
</dbReference>
<feature type="compositionally biased region" description="Gly residues" evidence="2">
    <location>
        <begin position="127"/>
        <end position="139"/>
    </location>
</feature>
<evidence type="ECO:0000256" key="2">
    <source>
        <dbReference type="SAM" id="MobiDB-lite"/>
    </source>
</evidence>
<comment type="similarity">
    <text evidence="1">Belongs to the SKA1 family.</text>
</comment>
<organism evidence="3 4">
    <name type="scientific">Edaphochlamys debaryana</name>
    <dbReference type="NCBI Taxonomy" id="47281"/>
    <lineage>
        <taxon>Eukaryota</taxon>
        <taxon>Viridiplantae</taxon>
        <taxon>Chlorophyta</taxon>
        <taxon>core chlorophytes</taxon>
        <taxon>Chlorophyceae</taxon>
        <taxon>CS clade</taxon>
        <taxon>Chlamydomonadales</taxon>
        <taxon>Chlamydomonadales incertae sedis</taxon>
        <taxon>Edaphochlamys</taxon>
    </lineage>
</organism>
<evidence type="ECO:0008006" key="5">
    <source>
        <dbReference type="Google" id="ProtNLM"/>
    </source>
</evidence>
<dbReference type="GO" id="GO:0005876">
    <property type="term" value="C:spindle microtubule"/>
    <property type="evidence" value="ECO:0007669"/>
    <property type="project" value="TreeGrafter"/>
</dbReference>
<dbReference type="GO" id="GO:0072686">
    <property type="term" value="C:mitotic spindle"/>
    <property type="evidence" value="ECO:0007669"/>
    <property type="project" value="TreeGrafter"/>
</dbReference>
<dbReference type="GO" id="GO:0031110">
    <property type="term" value="P:regulation of microtubule polymerization or depolymerization"/>
    <property type="evidence" value="ECO:0007669"/>
    <property type="project" value="TreeGrafter"/>
</dbReference>
<name>A0A836BY37_9CHLO</name>
<dbReference type="GO" id="GO:0000940">
    <property type="term" value="C:outer kinetochore"/>
    <property type="evidence" value="ECO:0007669"/>
    <property type="project" value="TreeGrafter"/>
</dbReference>
<dbReference type="PANTHER" id="PTHR28573:SF1">
    <property type="entry name" value="SPINDLE AND KINETOCHORE-ASSOCIATED PROTEIN 1"/>
    <property type="match status" value="1"/>
</dbReference>
<evidence type="ECO:0000313" key="3">
    <source>
        <dbReference type="EMBL" id="KAG2491844.1"/>
    </source>
</evidence>
<dbReference type="GO" id="GO:0007059">
    <property type="term" value="P:chromosome segregation"/>
    <property type="evidence" value="ECO:0007669"/>
    <property type="project" value="InterPro"/>
</dbReference>
<dbReference type="InterPro" id="IPR042031">
    <property type="entry name" value="SKA1_MBD_sf"/>
</dbReference>
<dbReference type="GO" id="GO:0008017">
    <property type="term" value="F:microtubule binding"/>
    <property type="evidence" value="ECO:0007669"/>
    <property type="project" value="InterPro"/>
</dbReference>
<evidence type="ECO:0000313" key="4">
    <source>
        <dbReference type="Proteomes" id="UP000612055"/>
    </source>
</evidence>
<accession>A0A836BY37</accession>
<dbReference type="Gene3D" id="1.10.10.1890">
    <property type="entry name" value="Ska1 microtubule binding domain-like"/>
    <property type="match status" value="1"/>
</dbReference>
<protein>
    <recommendedName>
        <fullName evidence="5">Spindle and kinetochore-associated protein 1</fullName>
    </recommendedName>
</protein>